<dbReference type="PANTHER" id="PTHR34703:SF1">
    <property type="entry name" value="ANTIPORTER SUBUNIT MNHG2-RELATED"/>
    <property type="match status" value="1"/>
</dbReference>
<accession>A0AA95KI73</accession>
<keyword evidence="1" id="KW-0812">Transmembrane</keyword>
<dbReference type="EMBL" id="CP124756">
    <property type="protein sequence ID" value="WGZ94079.1"/>
    <property type="molecule type" value="Genomic_DNA"/>
</dbReference>
<dbReference type="GO" id="GO:0015385">
    <property type="term" value="F:sodium:proton antiporter activity"/>
    <property type="evidence" value="ECO:0007669"/>
    <property type="project" value="TreeGrafter"/>
</dbReference>
<keyword evidence="1" id="KW-1133">Transmembrane helix</keyword>
<proteinExistence type="predicted"/>
<sequence>MILDALSVLLLVLGLFFFVSGLLGLWRFPDTFARLHALTKADNLGLGLVMTGLLFQVPDVLWAIKFVLVWLLALVASAVNAHLIAVSLHRQQEGHDESA</sequence>
<dbReference type="PANTHER" id="PTHR34703">
    <property type="entry name" value="ANTIPORTER SUBUNIT MNHG2-RELATED"/>
    <property type="match status" value="1"/>
</dbReference>
<reference evidence="2" key="2">
    <citation type="submission" date="2023-04" db="EMBL/GenBank/DDBJ databases">
        <authorList>
            <person name="Beletskiy A.V."/>
            <person name="Mardanov A.V."/>
            <person name="Ravin N.V."/>
        </authorList>
    </citation>
    <scope>NUCLEOTIDE SEQUENCE</scope>
    <source>
        <strain evidence="2">GKL-02</strain>
    </source>
</reference>
<feature type="transmembrane region" description="Helical" evidence="1">
    <location>
        <begin position="6"/>
        <end position="26"/>
    </location>
</feature>
<evidence type="ECO:0000256" key="1">
    <source>
        <dbReference type="SAM" id="Phobius"/>
    </source>
</evidence>
<reference evidence="2" key="1">
    <citation type="journal article" date="2023" name="Int. J. Mol. Sci.">
        <title>Metagenomics Revealed a New Genus 'Candidatus Thiocaldithrix dubininis' gen. nov., sp. nov. and a New Species 'Candidatus Thiothrix putei' sp. nov. in the Family Thiotrichaceae, Some Members of Which Have Traits of Both Na+- and H+-Motive Energetics.</title>
        <authorList>
            <person name="Ravin N.V."/>
            <person name="Muntyan M.S."/>
            <person name="Smolyakov D.D."/>
            <person name="Rudenko T.S."/>
            <person name="Beletsky A.V."/>
            <person name="Mardanov A.V."/>
            <person name="Grabovich M.Y."/>
        </authorList>
    </citation>
    <scope>NUCLEOTIDE SEQUENCE</scope>
    <source>
        <strain evidence="2">GKL-02</strain>
    </source>
</reference>
<keyword evidence="1" id="KW-0472">Membrane</keyword>
<feature type="transmembrane region" description="Helical" evidence="1">
    <location>
        <begin position="63"/>
        <end position="85"/>
    </location>
</feature>
<gene>
    <name evidence="2" type="ORF">QJT81_20185</name>
</gene>
<dbReference type="Pfam" id="PF03334">
    <property type="entry name" value="PhaG_MnhG_YufB"/>
    <property type="match status" value="1"/>
</dbReference>
<dbReference type="InterPro" id="IPR005133">
    <property type="entry name" value="PhaG_MnhG_YufB"/>
</dbReference>
<dbReference type="AlphaFoldDB" id="A0AA95KI73"/>
<name>A0AA95KI73_9GAMM</name>
<evidence type="ECO:0000313" key="2">
    <source>
        <dbReference type="EMBL" id="WGZ94079.1"/>
    </source>
</evidence>
<dbReference type="KEGG" id="tput:QJT81_20185"/>
<dbReference type="Proteomes" id="UP001301326">
    <property type="component" value="Chromosome"/>
</dbReference>
<organism evidence="2">
    <name type="scientific">Candidatus Thiothrix putei</name>
    <dbReference type="NCBI Taxonomy" id="3080811"/>
    <lineage>
        <taxon>Bacteria</taxon>
        <taxon>Pseudomonadati</taxon>
        <taxon>Pseudomonadota</taxon>
        <taxon>Gammaproteobacteria</taxon>
        <taxon>Thiotrichales</taxon>
        <taxon>Thiotrichaceae</taxon>
        <taxon>Thiothrix</taxon>
    </lineage>
</organism>
<protein>
    <submittedName>
        <fullName evidence="2">Monovalent cation/H(+) antiporter subunit G</fullName>
    </submittedName>
</protein>